<reference evidence="2" key="1">
    <citation type="submission" date="2020-10" db="EMBL/GenBank/DDBJ databases">
        <authorList>
            <person name="Gilroy R."/>
        </authorList>
    </citation>
    <scope>NUCLEOTIDE SEQUENCE</scope>
    <source>
        <strain evidence="2">CHK195-4489</strain>
    </source>
</reference>
<gene>
    <name evidence="2" type="ORF">IAD50_00390</name>
</gene>
<comment type="caution">
    <text evidence="2">The sequence shown here is derived from an EMBL/GenBank/DDBJ whole genome shotgun (WGS) entry which is preliminary data.</text>
</comment>
<dbReference type="AlphaFoldDB" id="A0A9D1I6P9"/>
<feature type="compositionally biased region" description="Polar residues" evidence="1">
    <location>
        <begin position="1"/>
        <end position="17"/>
    </location>
</feature>
<dbReference type="Proteomes" id="UP000824089">
    <property type="component" value="Unassembled WGS sequence"/>
</dbReference>
<proteinExistence type="predicted"/>
<evidence type="ECO:0000313" key="2">
    <source>
        <dbReference type="EMBL" id="HIU28737.1"/>
    </source>
</evidence>
<accession>A0A9D1I6P9</accession>
<sequence>MEKPQSECSEIGHTNQGGFPEDIDMTKILKILKRYKEAKKNKENDKKIKLLYAVEPFLNEKRRDKVNHCVKFLTFAELAKDLKDI</sequence>
<name>A0A9D1I6P9_9CLOT</name>
<reference evidence="2" key="2">
    <citation type="journal article" date="2021" name="PeerJ">
        <title>Extensive microbial diversity within the chicken gut microbiome revealed by metagenomics and culture.</title>
        <authorList>
            <person name="Gilroy R."/>
            <person name="Ravi A."/>
            <person name="Getino M."/>
            <person name="Pursley I."/>
            <person name="Horton D.L."/>
            <person name="Alikhan N.F."/>
            <person name="Baker D."/>
            <person name="Gharbi K."/>
            <person name="Hall N."/>
            <person name="Watson M."/>
            <person name="Adriaenssens E.M."/>
            <person name="Foster-Nyarko E."/>
            <person name="Jarju S."/>
            <person name="Secka A."/>
            <person name="Antonio M."/>
            <person name="Oren A."/>
            <person name="Chaudhuri R.R."/>
            <person name="La Ragione R."/>
            <person name="Hildebrand F."/>
            <person name="Pallen M.J."/>
        </authorList>
    </citation>
    <scope>NUCLEOTIDE SEQUENCE</scope>
    <source>
        <strain evidence="2">CHK195-4489</strain>
    </source>
</reference>
<evidence type="ECO:0000256" key="1">
    <source>
        <dbReference type="SAM" id="MobiDB-lite"/>
    </source>
</evidence>
<evidence type="ECO:0000313" key="3">
    <source>
        <dbReference type="Proteomes" id="UP000824089"/>
    </source>
</evidence>
<feature type="region of interest" description="Disordered" evidence="1">
    <location>
        <begin position="1"/>
        <end position="20"/>
    </location>
</feature>
<protein>
    <submittedName>
        <fullName evidence="2">Uncharacterized protein</fullName>
    </submittedName>
</protein>
<dbReference type="EMBL" id="DVMM01000007">
    <property type="protein sequence ID" value="HIU28737.1"/>
    <property type="molecule type" value="Genomic_DNA"/>
</dbReference>
<organism evidence="2 3">
    <name type="scientific">Candidatus Egerieisoma faecipullorum</name>
    <dbReference type="NCBI Taxonomy" id="2840963"/>
    <lineage>
        <taxon>Bacteria</taxon>
        <taxon>Bacillati</taxon>
        <taxon>Bacillota</taxon>
        <taxon>Clostridia</taxon>
        <taxon>Eubacteriales</taxon>
        <taxon>Clostridiaceae</taxon>
        <taxon>Clostridiaceae incertae sedis</taxon>
        <taxon>Candidatus Egerieisoma</taxon>
    </lineage>
</organism>